<dbReference type="AlphaFoldDB" id="A0A8H5JRE3"/>
<gene>
    <name evidence="2" type="ORF">FNAPI_4775</name>
</gene>
<evidence type="ECO:0000256" key="1">
    <source>
        <dbReference type="SAM" id="MobiDB-lite"/>
    </source>
</evidence>
<dbReference type="EMBL" id="JAAOAO010000176">
    <property type="protein sequence ID" value="KAF5559331.1"/>
    <property type="molecule type" value="Genomic_DNA"/>
</dbReference>
<evidence type="ECO:0000313" key="3">
    <source>
        <dbReference type="Proteomes" id="UP000574317"/>
    </source>
</evidence>
<keyword evidence="3" id="KW-1185">Reference proteome</keyword>
<protein>
    <submittedName>
        <fullName evidence="2">Uncharacterized protein</fullName>
    </submittedName>
</protein>
<reference evidence="2 3" key="1">
    <citation type="submission" date="2020-05" db="EMBL/GenBank/DDBJ databases">
        <title>Identification and distribution of gene clusters putatively required for synthesis of sphingolipid metabolism inhibitors in phylogenetically diverse species of the filamentous fungus Fusarium.</title>
        <authorList>
            <person name="Kim H.-S."/>
            <person name="Busman M."/>
            <person name="Brown D.W."/>
            <person name="Divon H."/>
            <person name="Uhlig S."/>
            <person name="Proctor R.H."/>
        </authorList>
    </citation>
    <scope>NUCLEOTIDE SEQUENCE [LARGE SCALE GENOMIC DNA]</scope>
    <source>
        <strain evidence="2 3">NRRL 25196</strain>
    </source>
</reference>
<dbReference type="Proteomes" id="UP000574317">
    <property type="component" value="Unassembled WGS sequence"/>
</dbReference>
<feature type="compositionally biased region" description="Basic residues" evidence="1">
    <location>
        <begin position="57"/>
        <end position="74"/>
    </location>
</feature>
<accession>A0A8H5JRE3</accession>
<proteinExistence type="predicted"/>
<feature type="region of interest" description="Disordered" evidence="1">
    <location>
        <begin position="1"/>
        <end position="95"/>
    </location>
</feature>
<organism evidence="2 3">
    <name type="scientific">Fusarium napiforme</name>
    <dbReference type="NCBI Taxonomy" id="42672"/>
    <lineage>
        <taxon>Eukaryota</taxon>
        <taxon>Fungi</taxon>
        <taxon>Dikarya</taxon>
        <taxon>Ascomycota</taxon>
        <taxon>Pezizomycotina</taxon>
        <taxon>Sordariomycetes</taxon>
        <taxon>Hypocreomycetidae</taxon>
        <taxon>Hypocreales</taxon>
        <taxon>Nectriaceae</taxon>
        <taxon>Fusarium</taxon>
        <taxon>Fusarium fujikuroi species complex</taxon>
    </lineage>
</organism>
<evidence type="ECO:0000313" key="2">
    <source>
        <dbReference type="EMBL" id="KAF5559331.1"/>
    </source>
</evidence>
<name>A0A8H5JRE3_9HYPO</name>
<sequence length="203" mass="21994">MSETNNIRPYIMPALRDPPSSQLAVQRRPLPSSAPKRTASQMDEDANTEGPGTPPRRIARRNTRGKKTAPKSRSKRDNDGKKKSPSPSIPSPTAPTEYAVATHFTIIPGHGGIYYAEDSPPLFVPSTMMHMHQASVAHPCHCHQLQAANIAQMQGMHMPSIGAPAHGHSVGLGWNENAWSYVPGLDVGDLSQMHGNLNFSHNG</sequence>
<comment type="caution">
    <text evidence="2">The sequence shown here is derived from an EMBL/GenBank/DDBJ whole genome shotgun (WGS) entry which is preliminary data.</text>
</comment>